<organism evidence="2 3">
    <name type="scientific">Adhaeribacter swui</name>
    <dbReference type="NCBI Taxonomy" id="2086471"/>
    <lineage>
        <taxon>Bacteria</taxon>
        <taxon>Pseudomonadati</taxon>
        <taxon>Bacteroidota</taxon>
        <taxon>Cytophagia</taxon>
        <taxon>Cytophagales</taxon>
        <taxon>Hymenobacteraceae</taxon>
        <taxon>Adhaeribacter</taxon>
    </lineage>
</organism>
<dbReference type="EMBL" id="CP055156">
    <property type="protein sequence ID" value="QNF35570.1"/>
    <property type="molecule type" value="Genomic_DNA"/>
</dbReference>
<gene>
    <name evidence="2" type="ORF">HUW51_23735</name>
</gene>
<dbReference type="InterPro" id="IPR009739">
    <property type="entry name" value="LprI-like_N"/>
</dbReference>
<dbReference type="KEGG" id="aswu:HUW51_23735"/>
<evidence type="ECO:0000313" key="3">
    <source>
        <dbReference type="Proteomes" id="UP000515237"/>
    </source>
</evidence>
<name>A0A7G7GEI6_9BACT</name>
<dbReference type="Pfam" id="PF07007">
    <property type="entry name" value="LprI"/>
    <property type="match status" value="1"/>
</dbReference>
<dbReference type="Gene3D" id="1.20.1270.180">
    <property type="match status" value="1"/>
</dbReference>
<keyword evidence="3" id="KW-1185">Reference proteome</keyword>
<dbReference type="RefSeq" id="WP_185272059.1">
    <property type="nucleotide sequence ID" value="NZ_CP055156.1"/>
</dbReference>
<proteinExistence type="predicted"/>
<sequence length="130" mass="15057">MNQLLTILLLLTGTVCYGQTQVDMNKQAYAKYQKADQELNEVYKKILGQYKADKPFITNLKASQRIWVTFRDAELRMKFPDREGNYYGSLHPVCRANYLEELTCQRIDKLREWLTNPKEGEGCAGSVQAK</sequence>
<protein>
    <submittedName>
        <fullName evidence="2">DUF1311 domain-containing protein</fullName>
    </submittedName>
</protein>
<accession>A0A7G7GEI6</accession>
<dbReference type="AlphaFoldDB" id="A0A7G7GEI6"/>
<feature type="domain" description="Lysozyme inhibitor LprI-like N-terminal" evidence="1">
    <location>
        <begin position="19"/>
        <end position="110"/>
    </location>
</feature>
<evidence type="ECO:0000259" key="1">
    <source>
        <dbReference type="Pfam" id="PF07007"/>
    </source>
</evidence>
<evidence type="ECO:0000313" key="2">
    <source>
        <dbReference type="EMBL" id="QNF35570.1"/>
    </source>
</evidence>
<reference evidence="2 3" key="1">
    <citation type="journal article" date="2018" name="Int. J. Syst. Evol. Microbiol.">
        <title>Adhaeribacter swui sp. nov., isolated from wet mud.</title>
        <authorList>
            <person name="Kim D.U."/>
            <person name="Kim K.W."/>
            <person name="Kang M.S."/>
            <person name="Kim J.Y."/>
            <person name="Jang J.H."/>
            <person name="Kim M.K."/>
        </authorList>
    </citation>
    <scope>NUCLEOTIDE SEQUENCE [LARGE SCALE GENOMIC DNA]</scope>
    <source>
        <strain evidence="2 3">KCTC 52873</strain>
    </source>
</reference>
<dbReference type="Proteomes" id="UP000515237">
    <property type="component" value="Chromosome"/>
</dbReference>